<evidence type="ECO:0000256" key="6">
    <source>
        <dbReference type="ARBA" id="ARBA00023242"/>
    </source>
</evidence>
<dbReference type="Proteomes" id="UP000319257">
    <property type="component" value="Unassembled WGS sequence"/>
</dbReference>
<reference evidence="12 13" key="1">
    <citation type="submission" date="2019-06" db="EMBL/GenBank/DDBJ databases">
        <title>Draft genome sequence of the filamentous fungus Phialemoniopsis curvata isolated from diesel fuel.</title>
        <authorList>
            <person name="Varaljay V.A."/>
            <person name="Lyon W.J."/>
            <person name="Crouch A.L."/>
            <person name="Drake C.E."/>
            <person name="Hollomon J.M."/>
            <person name="Nadeau L.J."/>
            <person name="Nunn H.S."/>
            <person name="Stevenson B.S."/>
            <person name="Bojanowski C.L."/>
            <person name="Crookes-Goodson W.J."/>
        </authorList>
    </citation>
    <scope>NUCLEOTIDE SEQUENCE [LARGE SCALE GENOMIC DNA]</scope>
    <source>
        <strain evidence="12 13">D216</strain>
    </source>
</reference>
<keyword evidence="4" id="KW-0805">Transcription regulation</keyword>
<keyword evidence="13" id="KW-1185">Reference proteome</keyword>
<keyword evidence="5" id="KW-0804">Transcription</keyword>
<feature type="compositionally biased region" description="Low complexity" evidence="9">
    <location>
        <begin position="1289"/>
        <end position="1303"/>
    </location>
</feature>
<dbReference type="InterPro" id="IPR042097">
    <property type="entry name" value="Aminopeptidase_N-like_N_sf"/>
</dbReference>
<dbReference type="GO" id="GO:0006367">
    <property type="term" value="P:transcription initiation at RNA polymerase II promoter"/>
    <property type="evidence" value="ECO:0007669"/>
    <property type="project" value="TreeGrafter"/>
</dbReference>
<evidence type="ECO:0000256" key="8">
    <source>
        <dbReference type="ARBA" id="ARBA00076306"/>
    </source>
</evidence>
<evidence type="ECO:0000256" key="7">
    <source>
        <dbReference type="ARBA" id="ARBA00025346"/>
    </source>
</evidence>
<dbReference type="InterPro" id="IPR027268">
    <property type="entry name" value="Peptidase_M4/M1_CTD_sf"/>
</dbReference>
<feature type="compositionally biased region" description="Low complexity" evidence="9">
    <location>
        <begin position="1333"/>
        <end position="1346"/>
    </location>
</feature>
<dbReference type="SUPFAM" id="SSF55486">
    <property type="entry name" value="Metalloproteases ('zincins'), catalytic domain"/>
    <property type="match status" value="1"/>
</dbReference>
<dbReference type="Gene3D" id="2.60.40.1730">
    <property type="entry name" value="tricorn interacting facor f3 domain"/>
    <property type="match status" value="1"/>
</dbReference>
<feature type="compositionally biased region" description="Low complexity" evidence="9">
    <location>
        <begin position="1402"/>
        <end position="1419"/>
    </location>
</feature>
<feature type="region of interest" description="Disordered" evidence="9">
    <location>
        <begin position="1252"/>
        <end position="1303"/>
    </location>
</feature>
<dbReference type="GO" id="GO:0000976">
    <property type="term" value="F:transcription cis-regulatory region binding"/>
    <property type="evidence" value="ECO:0007669"/>
    <property type="project" value="TreeGrafter"/>
</dbReference>
<dbReference type="PANTHER" id="PTHR15137:SF9">
    <property type="entry name" value="TRANSCRIPTION INITIATION FACTOR TFIID SUBUNIT 2"/>
    <property type="match status" value="1"/>
</dbReference>
<dbReference type="FunFam" id="1.10.390.10:FF:000011">
    <property type="entry name" value="Transcription initiation factor TFIID subunit"/>
    <property type="match status" value="1"/>
</dbReference>
<protein>
    <recommendedName>
        <fullName evidence="3">Transcription initiation factor TFIID subunit 2</fullName>
    </recommendedName>
    <alternativeName>
        <fullName evidence="8">TBP-associated factor 2</fullName>
    </alternativeName>
</protein>
<dbReference type="Gene3D" id="1.10.390.10">
    <property type="entry name" value="Neutral Protease Domain 2"/>
    <property type="match status" value="1"/>
</dbReference>
<accession>A0A507B4H5</accession>
<comment type="similarity">
    <text evidence="2">Belongs to the TAF2 family.</text>
</comment>
<comment type="caution">
    <text evidence="12">The sequence shown here is derived from an EMBL/GenBank/DDBJ whole genome shotgun (WGS) entry which is preliminary data.</text>
</comment>
<dbReference type="GO" id="GO:0016251">
    <property type="term" value="F:RNA polymerase II general transcription initiation factor activity"/>
    <property type="evidence" value="ECO:0007669"/>
    <property type="project" value="TreeGrafter"/>
</dbReference>
<evidence type="ECO:0000313" key="13">
    <source>
        <dbReference type="Proteomes" id="UP000319257"/>
    </source>
</evidence>
<gene>
    <name evidence="12" type="ORF">E0L32_003280</name>
</gene>
<keyword evidence="6" id="KW-0539">Nucleus</keyword>
<dbReference type="OrthoDB" id="308861at2759"/>
<dbReference type="CDD" id="cd09839">
    <property type="entry name" value="M1_like_TAF2"/>
    <property type="match status" value="1"/>
</dbReference>
<evidence type="ECO:0000256" key="5">
    <source>
        <dbReference type="ARBA" id="ARBA00023163"/>
    </source>
</evidence>
<dbReference type="InterPro" id="IPR037813">
    <property type="entry name" value="TAF2"/>
</dbReference>
<evidence type="ECO:0000259" key="11">
    <source>
        <dbReference type="Pfam" id="PF25577"/>
    </source>
</evidence>
<feature type="domain" description="Transcription initiation factor TFIID subunit 2 Ig-like" evidence="10">
    <location>
        <begin position="601"/>
        <end position="778"/>
    </location>
</feature>
<evidence type="ECO:0000256" key="9">
    <source>
        <dbReference type="SAM" id="MobiDB-lite"/>
    </source>
</evidence>
<dbReference type="GO" id="GO:0005669">
    <property type="term" value="C:transcription factor TFIID complex"/>
    <property type="evidence" value="ECO:0007669"/>
    <property type="project" value="InterPro"/>
</dbReference>
<evidence type="ECO:0000259" key="10">
    <source>
        <dbReference type="Pfam" id="PF25316"/>
    </source>
</evidence>
<dbReference type="InParanoid" id="A0A507B4H5"/>
<dbReference type="InterPro" id="IPR057345">
    <property type="entry name" value="Ig-like_TAF2"/>
</dbReference>
<dbReference type="Pfam" id="PF25577">
    <property type="entry name" value="TPR_TAF2_C"/>
    <property type="match status" value="1"/>
</dbReference>
<dbReference type="STRING" id="1093900.A0A507B4H5"/>
<feature type="compositionally biased region" description="Basic and acidic residues" evidence="9">
    <location>
        <begin position="1364"/>
        <end position="1374"/>
    </location>
</feature>
<comment type="function">
    <text evidence="7">Functions as a component of the DNA-binding general transcription factor complex TFIID. Binding of TFIID to a promoter (with or without TATA element) is the initial step in pre-initiation complex (PIC) formation. TFIID plays a key role in the regulation of gene expression by RNA polymerase II through different activities such as transcription activator interaction, core promoter recognition and selectivity, TFIIA and TFIIB interaction, chromatin modification (histone acetylation by TAF1), facilitation of DNA opening and initiation of transcription.</text>
</comment>
<dbReference type="PANTHER" id="PTHR15137">
    <property type="entry name" value="TRANSCRIPTION INITIATION FACTOR TFIID"/>
    <property type="match status" value="1"/>
</dbReference>
<dbReference type="SUPFAM" id="SSF63737">
    <property type="entry name" value="Leukotriene A4 hydrolase N-terminal domain"/>
    <property type="match status" value="1"/>
</dbReference>
<feature type="compositionally biased region" description="Basic residues" evidence="9">
    <location>
        <begin position="1507"/>
        <end position="1520"/>
    </location>
</feature>
<name>A0A507B4H5_9PEZI</name>
<evidence type="ECO:0000256" key="3">
    <source>
        <dbReference type="ARBA" id="ARBA00017363"/>
    </source>
</evidence>
<dbReference type="GeneID" id="41970727"/>
<dbReference type="EMBL" id="SKBQ01000014">
    <property type="protein sequence ID" value="TPX17162.1"/>
    <property type="molecule type" value="Genomic_DNA"/>
</dbReference>
<dbReference type="FunCoup" id="A0A507B4H5">
    <property type="interactions" value="576"/>
</dbReference>
<organism evidence="12 13">
    <name type="scientific">Thyridium curvatum</name>
    <dbReference type="NCBI Taxonomy" id="1093900"/>
    <lineage>
        <taxon>Eukaryota</taxon>
        <taxon>Fungi</taxon>
        <taxon>Dikarya</taxon>
        <taxon>Ascomycota</taxon>
        <taxon>Pezizomycotina</taxon>
        <taxon>Sordariomycetes</taxon>
        <taxon>Sordariomycetidae</taxon>
        <taxon>Thyridiales</taxon>
        <taxon>Thyridiaceae</taxon>
        <taxon>Thyridium</taxon>
    </lineage>
</organism>
<evidence type="ECO:0000256" key="2">
    <source>
        <dbReference type="ARBA" id="ARBA00010937"/>
    </source>
</evidence>
<feature type="compositionally biased region" description="Low complexity" evidence="9">
    <location>
        <begin position="1429"/>
        <end position="1452"/>
    </location>
</feature>
<proteinExistence type="inferred from homology"/>
<feature type="domain" description="Transcription initiation factor TFIID subunit 2 TPR repeats" evidence="11">
    <location>
        <begin position="788"/>
        <end position="1096"/>
    </location>
</feature>
<dbReference type="GO" id="GO:0003682">
    <property type="term" value="F:chromatin binding"/>
    <property type="evidence" value="ECO:0007669"/>
    <property type="project" value="TreeGrafter"/>
</dbReference>
<dbReference type="Pfam" id="PF25316">
    <property type="entry name" value="TAF2_3rd"/>
    <property type="match status" value="1"/>
</dbReference>
<evidence type="ECO:0000313" key="12">
    <source>
        <dbReference type="EMBL" id="TPX17162.1"/>
    </source>
</evidence>
<sequence length="1520" mass="168186">MPGTVDEPSLEAHEPSPLEERGSVQKFLVINQEVSVEVDFQQRSISGETRLRIFCLDRDDQPEEVALDARQFEIALDRITVNGKKPASVTYRDPYEALDVPKEYDLTPAHHTVLRERMRSLLPRPRKDLALENRESVGCSPADGALRISLREASSLQSQGSSGPRIRVLNNAFIDREGVYEIVIPFHASHIRDGLQFVGVEDYDARYPHVYTRHSYEPGIASCIFPCVDDPGMRCTWKIHVKCPRTLADALRQPLASQPTSKNSSRPPKPRSSRDVAMTEEDKLLDMTVVCSGVLIGEKVDEDDDTKKIMSFDITEHPAAPQHVGFAVGPFEHVDLFSEFRSEEDDEKLGASALKIHGYCLPGREDEVRNSCEALAAAADEFAMTYGRYPYDSYKVCFVEDMVADTVPLLSFSLCSTRLLFPEGIIDTEIDVTRTLVHSLACQYFGVYIVPNQRTDIWLTVGISYYMTDLFLARLCGNNDYRFRIKTMADRLLKDDIKRPSLHDLGTFLYLGDSQMEFMALKAPLVLFILDKRMTKAAGSAGASLARAISRIISKANTSVYGDIKNEIISSESFQKLCDRTASSQSSKLENFWAQFVQGAGLPYLEIKQRFNKKRLCVEVTIHEKQDTERKSRPLQKDTFFRELLEKRQRVPVQNIPLLFTGSMTIRIHEANGTPYEHIVDIREDAGRGVKFDIPYNTKYKRLKRNKKNKERATAAALADPSGENQEDAIVFSLGDRLDTPEEMLAWKLADWSETDEKAMENDSYEWIRIDSDFEWIFDGKANFSPWMYTSQLQQDRDVAAQQDTLVYLSRIQAHPIAATVLTRTLYDDRYFHGLRTMAADILSRQCWKNSADPDVDFRGLDQLIRVFRTFFCYPDSNTPRPNNFADKRQYMVQLAIPKAISKVQFEDKHPREAQRFLLEQLQFNNNNNNIYSDHFYVASLLEALATSLTSSHSAPKKQAEMSFSFDSDGEGELEIEDDETMVDTEGKQLLDQALEEIERYRRMDEWTASYHNIWTIAALRCKKTLMKAGVIPTSPLDFMQYLHDGTLDLVRITAFEALIELGLILKPAVLGLLLSVMTTSSSPFMRDSLFKLFCQGLASIAFGEAGEPSQPERQAPPEDGALVVQQADSIIEHKKADVARKADIMVSAAALREQVKDNKQFRAAMWKAVNSPVIGCVEKRNLLELCDVLFEGESNFVVTVTHPTMWKVECVGTAPRLILNFKAVPRPLREAPPPPPPAAPAAALPPAPVVEARPSVMSPPPPSEPKKPAGNRIKLQSSRSSLGALPQASPAPTAARTALPSSASAPAIDSISVQPAQRAALPTSRPAPPPSVGLSAAAPPSSATADITARPPKAATSSSSNKRKADDAHAESKRPRKLVKLQLPPGYQRNLPENTRRWIESSSVSPSPRASSVHSSDSIRAAGPASLAARSGPSSMSPSASGGANAARSPSVGAGAPKPARRPLPTGAPPTAGPASNGSVAAAAPAAHPAPPPSASPPAETPKPKTLLKIKFKPKAPKP</sequence>
<feature type="compositionally biased region" description="Pro residues" evidence="9">
    <location>
        <begin position="1489"/>
        <end position="1502"/>
    </location>
</feature>
<evidence type="ECO:0000256" key="1">
    <source>
        <dbReference type="ARBA" id="ARBA00004123"/>
    </source>
</evidence>
<feature type="region of interest" description="Disordered" evidence="9">
    <location>
        <begin position="1315"/>
        <end position="1520"/>
    </location>
</feature>
<dbReference type="RefSeq" id="XP_030998873.1">
    <property type="nucleotide sequence ID" value="XM_031137563.1"/>
</dbReference>
<dbReference type="InterPro" id="IPR057991">
    <property type="entry name" value="TPR_TAF2_C"/>
</dbReference>
<feature type="region of interest" description="Disordered" evidence="9">
    <location>
        <begin position="253"/>
        <end position="276"/>
    </location>
</feature>
<comment type="subcellular location">
    <subcellularLocation>
        <location evidence="1">Nucleus</location>
    </subcellularLocation>
</comment>
<evidence type="ECO:0000256" key="4">
    <source>
        <dbReference type="ARBA" id="ARBA00023015"/>
    </source>
</evidence>
<feature type="compositionally biased region" description="Low complexity" evidence="9">
    <location>
        <begin position="1474"/>
        <end position="1488"/>
    </location>
</feature>